<feature type="compositionally biased region" description="Low complexity" evidence="10">
    <location>
        <begin position="1"/>
        <end position="25"/>
    </location>
</feature>
<dbReference type="Pfam" id="PF00584">
    <property type="entry name" value="SecE"/>
    <property type="match status" value="1"/>
</dbReference>
<dbReference type="EMBL" id="BIMR01000400">
    <property type="protein sequence ID" value="GCE78382.1"/>
    <property type="molecule type" value="Genomic_DNA"/>
</dbReference>
<gene>
    <name evidence="9 11" type="primary">secE</name>
    <name evidence="11" type="ORF">CBZ_34380</name>
</gene>
<dbReference type="PANTHER" id="PTHR33910:SF1">
    <property type="entry name" value="PROTEIN TRANSLOCASE SUBUNIT SECE"/>
    <property type="match status" value="1"/>
</dbReference>
<dbReference type="GO" id="GO:0043952">
    <property type="term" value="P:protein transport by the Sec complex"/>
    <property type="evidence" value="ECO:0007669"/>
    <property type="project" value="UniProtKB-UniRule"/>
</dbReference>
<evidence type="ECO:0000256" key="2">
    <source>
        <dbReference type="ARBA" id="ARBA00022448"/>
    </source>
</evidence>
<dbReference type="GO" id="GO:0005886">
    <property type="term" value="C:plasma membrane"/>
    <property type="evidence" value="ECO:0007669"/>
    <property type="project" value="UniProtKB-SubCell"/>
</dbReference>
<dbReference type="GO" id="GO:0065002">
    <property type="term" value="P:intracellular protein transmembrane transport"/>
    <property type="evidence" value="ECO:0007669"/>
    <property type="project" value="UniProtKB-UniRule"/>
</dbReference>
<dbReference type="InterPro" id="IPR001901">
    <property type="entry name" value="Translocase_SecE/Sec61-g"/>
</dbReference>
<dbReference type="GO" id="GO:0006605">
    <property type="term" value="P:protein targeting"/>
    <property type="evidence" value="ECO:0007669"/>
    <property type="project" value="UniProtKB-UniRule"/>
</dbReference>
<evidence type="ECO:0000256" key="6">
    <source>
        <dbReference type="ARBA" id="ARBA00022989"/>
    </source>
</evidence>
<dbReference type="NCBIfam" id="TIGR00964">
    <property type="entry name" value="secE_bact"/>
    <property type="match status" value="1"/>
</dbReference>
<evidence type="ECO:0000256" key="9">
    <source>
        <dbReference type="HAMAP-Rule" id="MF_00422"/>
    </source>
</evidence>
<dbReference type="OrthoDB" id="9805743at2"/>
<feature type="transmembrane region" description="Helical" evidence="9">
    <location>
        <begin position="59"/>
        <end position="80"/>
    </location>
</feature>
<comment type="function">
    <text evidence="9">Essential subunit of the Sec protein translocation channel SecYEG. Clamps together the 2 halves of SecY. May contact the channel plug during translocation.</text>
</comment>
<dbReference type="InterPro" id="IPR038379">
    <property type="entry name" value="SecE_sf"/>
</dbReference>
<keyword evidence="3 9" id="KW-1003">Cell membrane</keyword>
<keyword evidence="2 9" id="KW-0813">Transport</keyword>
<feature type="region of interest" description="Disordered" evidence="10">
    <location>
        <begin position="1"/>
        <end position="29"/>
    </location>
</feature>
<dbReference type="HAMAP" id="MF_00422">
    <property type="entry name" value="SecE"/>
    <property type="match status" value="1"/>
</dbReference>
<comment type="subcellular location">
    <subcellularLocation>
        <location evidence="9">Cell membrane</location>
        <topology evidence="9">Single-pass membrane protein</topology>
    </subcellularLocation>
    <subcellularLocation>
        <location evidence="1">Membrane</location>
    </subcellularLocation>
</comment>
<comment type="caution">
    <text evidence="11">The sequence shown here is derived from an EMBL/GenBank/DDBJ whole genome shotgun (WGS) entry which is preliminary data.</text>
</comment>
<evidence type="ECO:0000313" key="12">
    <source>
        <dbReference type="Proteomes" id="UP000289954"/>
    </source>
</evidence>
<keyword evidence="7 9" id="KW-0811">Translocation</keyword>
<evidence type="ECO:0000256" key="3">
    <source>
        <dbReference type="ARBA" id="ARBA00022475"/>
    </source>
</evidence>
<dbReference type="GO" id="GO:0009306">
    <property type="term" value="P:protein secretion"/>
    <property type="evidence" value="ECO:0007669"/>
    <property type="project" value="UniProtKB-UniRule"/>
</dbReference>
<proteinExistence type="inferred from homology"/>
<keyword evidence="6 9" id="KW-1133">Transmembrane helix</keyword>
<dbReference type="Gene3D" id="1.20.5.1030">
    <property type="entry name" value="Preprotein translocase secy subunit"/>
    <property type="match status" value="1"/>
</dbReference>
<evidence type="ECO:0000256" key="10">
    <source>
        <dbReference type="SAM" id="MobiDB-lite"/>
    </source>
</evidence>
<evidence type="ECO:0000256" key="8">
    <source>
        <dbReference type="ARBA" id="ARBA00023136"/>
    </source>
</evidence>
<evidence type="ECO:0000256" key="4">
    <source>
        <dbReference type="ARBA" id="ARBA00022692"/>
    </source>
</evidence>
<evidence type="ECO:0000313" key="11">
    <source>
        <dbReference type="EMBL" id="GCE78382.1"/>
    </source>
</evidence>
<keyword evidence="4 9" id="KW-0812">Transmembrane</keyword>
<dbReference type="RefSeq" id="WP_130783066.1">
    <property type="nucleotide sequence ID" value="NZ_BIMR01000400.1"/>
</dbReference>
<reference evidence="11 12" key="1">
    <citation type="submission" date="2019-01" db="EMBL/GenBank/DDBJ databases">
        <title>Draft genome sequence of Cellulomonas takizawaensis strain TKZ-21.</title>
        <authorList>
            <person name="Yamamura H."/>
            <person name="Hayashi T."/>
            <person name="Hamada M."/>
            <person name="Serisawa Y."/>
            <person name="Matsuyama K."/>
            <person name="Nakagawa Y."/>
            <person name="Otoguro M."/>
            <person name="Yanagida F."/>
            <person name="Hayakawa M."/>
        </authorList>
    </citation>
    <scope>NUCLEOTIDE SEQUENCE [LARGE SCALE GENOMIC DNA]</scope>
    <source>
        <strain evidence="11 12">NBRC12680</strain>
    </source>
</reference>
<evidence type="ECO:0000256" key="7">
    <source>
        <dbReference type="ARBA" id="ARBA00023010"/>
    </source>
</evidence>
<keyword evidence="5 9" id="KW-0653">Protein transport</keyword>
<accession>A0A402DWC3</accession>
<name>A0A402DWC3_9CELL</name>
<evidence type="ECO:0000256" key="5">
    <source>
        <dbReference type="ARBA" id="ARBA00022927"/>
    </source>
</evidence>
<dbReference type="PANTHER" id="PTHR33910">
    <property type="entry name" value="PROTEIN TRANSLOCASE SUBUNIT SECE"/>
    <property type="match status" value="1"/>
</dbReference>
<dbReference type="AlphaFoldDB" id="A0A402DWC3"/>
<keyword evidence="8 9" id="KW-0472">Membrane</keyword>
<evidence type="ECO:0000256" key="1">
    <source>
        <dbReference type="ARBA" id="ARBA00004370"/>
    </source>
</evidence>
<comment type="subunit">
    <text evidence="9">Component of the Sec protein translocase complex. Heterotrimer consisting of SecY, SecE and SecG subunits. The heterotrimers can form oligomers, although 1 heterotrimer is thought to be able to translocate proteins. Interacts with the ribosome. Interacts with SecDF, and other proteins may be involved. Interacts with SecA.</text>
</comment>
<dbReference type="GO" id="GO:0008320">
    <property type="term" value="F:protein transmembrane transporter activity"/>
    <property type="evidence" value="ECO:0007669"/>
    <property type="project" value="UniProtKB-UniRule"/>
</dbReference>
<protein>
    <recommendedName>
        <fullName evidence="9">Protein translocase subunit SecE</fullName>
    </recommendedName>
</protein>
<organism evidence="11 12">
    <name type="scientific">Cellulomonas biazotea</name>
    <dbReference type="NCBI Taxonomy" id="1709"/>
    <lineage>
        <taxon>Bacteria</taxon>
        <taxon>Bacillati</taxon>
        <taxon>Actinomycetota</taxon>
        <taxon>Actinomycetes</taxon>
        <taxon>Micrococcales</taxon>
        <taxon>Cellulomonadaceae</taxon>
        <taxon>Cellulomonas</taxon>
    </lineage>
</organism>
<comment type="similarity">
    <text evidence="9">Belongs to the SecE/SEC61-gamma family.</text>
</comment>
<keyword evidence="12" id="KW-1185">Reference proteome</keyword>
<dbReference type="InterPro" id="IPR005807">
    <property type="entry name" value="SecE_bac"/>
</dbReference>
<dbReference type="Proteomes" id="UP000289954">
    <property type="component" value="Unassembled WGS sequence"/>
</dbReference>
<sequence>MSETAPAAASDAGGSASSARAPKSASGDKKRGLFARIALFWRQVVAELKKVVRPTRSDLITYTTVVLVFVAVVMAFVTVVDLGIGKLTFWIFGG</sequence>